<keyword evidence="3" id="KW-1185">Reference proteome</keyword>
<sequence length="98" mass="10620">MSNRDVQDVAVVGSLGAGSIYMNFISTYGSVLITSLAILVAGITLVLRVQEFIYKYRKEQKRIKNERIREAAAGLGMEDNSSRRLRAVSGGGGGDQQP</sequence>
<evidence type="ECO:0000313" key="2">
    <source>
        <dbReference type="EMBL" id="ABV26560.1"/>
    </source>
</evidence>
<protein>
    <submittedName>
        <fullName evidence="2">Putative holin protein</fullName>
    </submittedName>
</protein>
<evidence type="ECO:0000313" key="3">
    <source>
        <dbReference type="Proteomes" id="UP000001433"/>
    </source>
</evidence>
<dbReference type="OrthoDB" id="25268at10239"/>
<name>A8B108_9CAUD</name>
<keyword evidence="1" id="KW-1133">Transmembrane helix</keyword>
<keyword evidence="1" id="KW-0812">Transmembrane</keyword>
<evidence type="ECO:0000256" key="1">
    <source>
        <dbReference type="SAM" id="Phobius"/>
    </source>
</evidence>
<dbReference type="GeneID" id="5602331"/>
<dbReference type="Proteomes" id="UP000001433">
    <property type="component" value="Segment"/>
</dbReference>
<dbReference type="RefSeq" id="YP_009640109.1">
    <property type="nucleotide sequence ID" value="NC_009543.1"/>
</dbReference>
<feature type="transmembrane region" description="Helical" evidence="1">
    <location>
        <begin position="20"/>
        <end position="47"/>
    </location>
</feature>
<dbReference type="EMBL" id="DQ777876">
    <property type="protein sequence ID" value="ABV26560.1"/>
    <property type="molecule type" value="Genomic_DNA"/>
</dbReference>
<reference evidence="2 3" key="1">
    <citation type="journal article" date="2007" name="BMC Genomics">
        <title>Comparison of genomes of three Xanthomonas oryzae bacteriophages.</title>
        <authorList>
            <person name="Lee C.N."/>
            <person name="Hu R.M."/>
            <person name="Chow T.Y."/>
            <person name="Lin J.W."/>
            <person name="Chen H.Y."/>
            <person name="Tseng Y.H."/>
            <person name="Weng S.F."/>
        </authorList>
    </citation>
    <scope>NUCLEOTIDE SEQUENCE</scope>
</reference>
<organism evidence="2 3">
    <name type="scientific">Xanthomonas phage Xop411</name>
    <dbReference type="NCBI Taxonomy" id="2913975"/>
    <lineage>
        <taxon>Viruses</taxon>
        <taxon>Duplodnaviria</taxon>
        <taxon>Heunggongvirae</taxon>
        <taxon>Uroviricota</taxon>
        <taxon>Caudoviricetes</taxon>
        <taxon>Xipdecavirus</taxon>
        <taxon>Xipdecavirus Xop411</taxon>
    </lineage>
</organism>
<accession>A8B108</accession>
<proteinExistence type="predicted"/>
<keyword evidence="1" id="KW-0472">Membrane</keyword>